<organism evidence="1 2">
    <name type="scientific">Blautia segnis</name>
    <dbReference type="NCBI Taxonomy" id="2763030"/>
    <lineage>
        <taxon>Bacteria</taxon>
        <taxon>Bacillati</taxon>
        <taxon>Bacillota</taxon>
        <taxon>Clostridia</taxon>
        <taxon>Lachnospirales</taxon>
        <taxon>Lachnospiraceae</taxon>
        <taxon>Blautia</taxon>
    </lineage>
</organism>
<reference evidence="1 2" key="1">
    <citation type="submission" date="2020-08" db="EMBL/GenBank/DDBJ databases">
        <title>Genome public.</title>
        <authorList>
            <person name="Liu C."/>
            <person name="Sun Q."/>
        </authorList>
    </citation>
    <scope>NUCLEOTIDE SEQUENCE [LARGE SCALE GENOMIC DNA]</scope>
    <source>
        <strain evidence="1 2">BX17</strain>
    </source>
</reference>
<dbReference type="EMBL" id="JACOOT010000012">
    <property type="protein sequence ID" value="MBC5650562.1"/>
    <property type="molecule type" value="Genomic_DNA"/>
</dbReference>
<name>A0A8I0ADA0_9FIRM</name>
<dbReference type="InterPro" id="IPR023214">
    <property type="entry name" value="HAD_sf"/>
</dbReference>
<dbReference type="SUPFAM" id="SSF56784">
    <property type="entry name" value="HAD-like"/>
    <property type="match status" value="1"/>
</dbReference>
<keyword evidence="1" id="KW-0378">Hydrolase</keyword>
<dbReference type="AlphaFoldDB" id="A0A8I0ADA0"/>
<dbReference type="InterPro" id="IPR036412">
    <property type="entry name" value="HAD-like_sf"/>
</dbReference>
<comment type="caution">
    <text evidence="1">The sequence shown here is derived from an EMBL/GenBank/DDBJ whole genome shotgun (WGS) entry which is preliminary data.</text>
</comment>
<keyword evidence="2" id="KW-1185">Reference proteome</keyword>
<dbReference type="Gene3D" id="3.40.50.1000">
    <property type="entry name" value="HAD superfamily/HAD-like"/>
    <property type="match status" value="1"/>
</dbReference>
<evidence type="ECO:0000313" key="2">
    <source>
        <dbReference type="Proteomes" id="UP000652847"/>
    </source>
</evidence>
<accession>A0A8I0ADA0</accession>
<gene>
    <name evidence="1" type="ORF">H8S54_05420</name>
</gene>
<dbReference type="Proteomes" id="UP000652847">
    <property type="component" value="Unassembled WGS sequence"/>
</dbReference>
<proteinExistence type="predicted"/>
<sequence length="291" mass="32721">MKKKYKGIFFDWDGTAVLSRKAPVEEIVKAMGPLLDQKVNLVIVSGTTMENIAGGKLDSYFTKEQLEHLYLGLGRGAFNYRYENGQEIVFSDMLPDRKLLSDIHRICFDIHMELLEKYGMNTDIVFSRPNYCKIDLMVENQRGDNLFMQGNELDLLKDCLKKHGVEGGLQGLLDISEAAGARYGITVKPTCDAKYLEVGISSKSDNVDRILEHLEEKEGISPQECSFWGDEYVGIEEGIYGSDSFMKTEKTAAGEFFDVSQIPGKRPEGVVQLGGGVERFLEFLKEQAQIE</sequence>
<dbReference type="RefSeq" id="WP_186901062.1">
    <property type="nucleotide sequence ID" value="NZ_JACOOT010000012.1"/>
</dbReference>
<dbReference type="GO" id="GO:0016787">
    <property type="term" value="F:hydrolase activity"/>
    <property type="evidence" value="ECO:0007669"/>
    <property type="project" value="UniProtKB-KW"/>
</dbReference>
<evidence type="ECO:0000313" key="1">
    <source>
        <dbReference type="EMBL" id="MBC5650562.1"/>
    </source>
</evidence>
<protein>
    <submittedName>
        <fullName evidence="1">HAD family hydrolase</fullName>
    </submittedName>
</protein>